<dbReference type="EMBL" id="JBHUHV010000058">
    <property type="protein sequence ID" value="MFD2069157.1"/>
    <property type="molecule type" value="Genomic_DNA"/>
</dbReference>
<evidence type="ECO:0000313" key="2">
    <source>
        <dbReference type="Proteomes" id="UP001597369"/>
    </source>
</evidence>
<gene>
    <name evidence="1" type="ORF">ACFSKU_19900</name>
</gene>
<name>A0ABW4X3G6_9BACT</name>
<reference evidence="2" key="1">
    <citation type="journal article" date="2019" name="Int. J. Syst. Evol. Microbiol.">
        <title>The Global Catalogue of Microorganisms (GCM) 10K type strain sequencing project: providing services to taxonomists for standard genome sequencing and annotation.</title>
        <authorList>
            <consortium name="The Broad Institute Genomics Platform"/>
            <consortium name="The Broad Institute Genome Sequencing Center for Infectious Disease"/>
            <person name="Wu L."/>
            <person name="Ma J."/>
        </authorList>
    </citation>
    <scope>NUCLEOTIDE SEQUENCE [LARGE SCALE GENOMIC DNA]</scope>
    <source>
        <strain evidence="2">JCM 16545</strain>
    </source>
</reference>
<evidence type="ECO:0000313" key="1">
    <source>
        <dbReference type="EMBL" id="MFD2069157.1"/>
    </source>
</evidence>
<keyword evidence="2" id="KW-1185">Reference proteome</keyword>
<accession>A0ABW4X3G6</accession>
<proteinExistence type="predicted"/>
<dbReference type="Gene3D" id="1.25.40.390">
    <property type="match status" value="1"/>
</dbReference>
<dbReference type="InterPro" id="IPR011990">
    <property type="entry name" value="TPR-like_helical_dom_sf"/>
</dbReference>
<dbReference type="RefSeq" id="WP_262910373.1">
    <property type="nucleotide sequence ID" value="NZ_JAJJWI010000001.1"/>
</dbReference>
<comment type="caution">
    <text evidence="1">The sequence shown here is derived from an EMBL/GenBank/DDBJ whole genome shotgun (WGS) entry which is preliminary data.</text>
</comment>
<protein>
    <submittedName>
        <fullName evidence="1">RagB/SusD family nutrient uptake outer membrane protein</fullName>
    </submittedName>
</protein>
<sequence length="55" mass="6601">MLRWFDLVRTGKLVERVREHNPYGAPNIQEHHVLRPIPQDQIDRTSSEFAQNLEY</sequence>
<dbReference type="Proteomes" id="UP001597369">
    <property type="component" value="Unassembled WGS sequence"/>
</dbReference>
<organism evidence="1 2">
    <name type="scientific">Pontibacter silvestris</name>
    <dbReference type="NCBI Taxonomy" id="2305183"/>
    <lineage>
        <taxon>Bacteria</taxon>
        <taxon>Pseudomonadati</taxon>
        <taxon>Bacteroidota</taxon>
        <taxon>Cytophagia</taxon>
        <taxon>Cytophagales</taxon>
        <taxon>Hymenobacteraceae</taxon>
        <taxon>Pontibacter</taxon>
    </lineage>
</organism>
<dbReference type="SUPFAM" id="SSF48452">
    <property type="entry name" value="TPR-like"/>
    <property type="match status" value="1"/>
</dbReference>